<accession>A0A2Y9K2B7</accession>
<proteinExistence type="predicted"/>
<dbReference type="KEGG" id="elk:111150633"/>
<dbReference type="STRING" id="391180.A0A2Y9K2B7"/>
<dbReference type="OrthoDB" id="9832160at2759"/>
<keyword evidence="2" id="KW-1185">Reference proteome</keyword>
<evidence type="ECO:0000256" key="1">
    <source>
        <dbReference type="SAM" id="MobiDB-lite"/>
    </source>
</evidence>
<dbReference type="GeneID" id="111150633"/>
<dbReference type="Proteomes" id="UP000248482">
    <property type="component" value="Unplaced"/>
</dbReference>
<dbReference type="PANTHER" id="PTHR39410">
    <property type="entry name" value="RIKEN CDNA 4930558K02 GENE"/>
    <property type="match status" value="1"/>
</dbReference>
<dbReference type="AlphaFoldDB" id="A0A2Y9K2B7"/>
<sequence length="280" mass="31204">MKPQRDGRGEPRRGARRGQRSWSASSRRDSAGHRAGLRLPVRCVRGARFAPGYSTGLGGLRSQQRAVARRLPCSLREPPRALAAMAGLRCSPSAKRSLSISLQVSVPKFGKIPWLSEASLVNKPLVLSLPKRYPHASATFLISSKKDMNLPILFQVPDVLSKARRLQSSPVLIRNKHLCSTCQEIKMVQPRTVIIPHNLKPSFENFMSHRMMNLHPPKAQTVAKHSHNDISTESVHYRLPILGPRTAVFHGLLADTYATTQETRLSSLPRKEPVSKTTRQ</sequence>
<evidence type="ECO:0000313" key="3">
    <source>
        <dbReference type="RefSeq" id="XP_022363830.1"/>
    </source>
</evidence>
<protein>
    <submittedName>
        <fullName evidence="3">LOW QUALITY PROTEIN: uncharacterized protein C1orf105 homolog</fullName>
    </submittedName>
</protein>
<dbReference type="PANTHER" id="PTHR39410:SF1">
    <property type="entry name" value="RIKEN CDNA 4930558K02 GENE"/>
    <property type="match status" value="1"/>
</dbReference>
<name>A0A2Y9K2B7_ENHLU</name>
<gene>
    <name evidence="3" type="primary">LOC111150633</name>
</gene>
<feature type="region of interest" description="Disordered" evidence="1">
    <location>
        <begin position="1"/>
        <end position="31"/>
    </location>
</feature>
<organism evidence="2 3">
    <name type="scientific">Enhydra lutris kenyoni</name>
    <name type="common">northern sea otter</name>
    <dbReference type="NCBI Taxonomy" id="391180"/>
    <lineage>
        <taxon>Eukaryota</taxon>
        <taxon>Metazoa</taxon>
        <taxon>Chordata</taxon>
        <taxon>Craniata</taxon>
        <taxon>Vertebrata</taxon>
        <taxon>Euteleostomi</taxon>
        <taxon>Mammalia</taxon>
        <taxon>Eutheria</taxon>
        <taxon>Laurasiatheria</taxon>
        <taxon>Carnivora</taxon>
        <taxon>Caniformia</taxon>
        <taxon>Musteloidea</taxon>
        <taxon>Mustelidae</taxon>
        <taxon>Lutrinae</taxon>
        <taxon>Enhydra</taxon>
    </lineage>
</organism>
<evidence type="ECO:0000313" key="2">
    <source>
        <dbReference type="Proteomes" id="UP000248482"/>
    </source>
</evidence>
<reference evidence="3" key="1">
    <citation type="submission" date="2025-08" db="UniProtKB">
        <authorList>
            <consortium name="RefSeq"/>
        </authorList>
    </citation>
    <scope>IDENTIFICATION</scope>
    <source>
        <tissue evidence="3">Blood</tissue>
    </source>
</reference>
<feature type="compositionally biased region" description="Basic and acidic residues" evidence="1">
    <location>
        <begin position="1"/>
        <end position="13"/>
    </location>
</feature>
<dbReference type="Pfam" id="PF15081">
    <property type="entry name" value="DUF4548"/>
    <property type="match status" value="1"/>
</dbReference>
<dbReference type="InterPro" id="IPR027845">
    <property type="entry name" value="DUF4548"/>
</dbReference>
<dbReference type="RefSeq" id="XP_022363830.1">
    <property type="nucleotide sequence ID" value="XM_022508122.1"/>
</dbReference>